<organism evidence="1 2">
    <name type="scientific">Gordonibacter massiliensis</name>
    <name type="common">ex Traore et al. 2017</name>
    <dbReference type="NCBI Taxonomy" id="1841863"/>
    <lineage>
        <taxon>Bacteria</taxon>
        <taxon>Bacillati</taxon>
        <taxon>Actinomycetota</taxon>
        <taxon>Coriobacteriia</taxon>
        <taxon>Eggerthellales</taxon>
        <taxon>Eggerthellaceae</taxon>
        <taxon>Gordonibacter</taxon>
    </lineage>
</organism>
<comment type="caution">
    <text evidence="1">The sequence shown here is derived from an EMBL/GenBank/DDBJ whole genome shotgun (WGS) entry which is preliminary data.</text>
</comment>
<proteinExistence type="predicted"/>
<reference evidence="1 2" key="1">
    <citation type="submission" date="2020-08" db="EMBL/GenBank/DDBJ databases">
        <authorList>
            <person name="Liu C."/>
            <person name="Sun Q."/>
        </authorList>
    </citation>
    <scope>NUCLEOTIDE SEQUENCE [LARGE SCALE GENOMIC DNA]</scope>
    <source>
        <strain evidence="1 2">N22</strain>
    </source>
</reference>
<dbReference type="Proteomes" id="UP000587396">
    <property type="component" value="Unassembled WGS sequence"/>
</dbReference>
<dbReference type="EMBL" id="JACMSE010000002">
    <property type="protein sequence ID" value="MBC2888569.1"/>
    <property type="molecule type" value="Genomic_DNA"/>
</dbReference>
<evidence type="ECO:0000313" key="1">
    <source>
        <dbReference type="EMBL" id="MBC2888569.1"/>
    </source>
</evidence>
<sequence>MGFEFSSHTVSVEIGGKPYTINMGDADMLDKVERWSAKLSGTDYRNLSEGRLNALSADVRNYLLALLGKEQFEQVFAERAFDFIDGLELFAYLYSEIAKSRVDASFKATLGKYLPDLDWQDAEA</sequence>
<protein>
    <submittedName>
        <fullName evidence="1">Uncharacterized protein</fullName>
    </submittedName>
</protein>
<dbReference type="RefSeq" id="WP_185904536.1">
    <property type="nucleotide sequence ID" value="NZ_JACMSE010000002.1"/>
</dbReference>
<name>A0A842JH24_9ACTN</name>
<accession>A0A842JH24</accession>
<dbReference type="AlphaFoldDB" id="A0A842JH24"/>
<evidence type="ECO:0000313" key="2">
    <source>
        <dbReference type="Proteomes" id="UP000587396"/>
    </source>
</evidence>
<gene>
    <name evidence="1" type="ORF">H7313_04295</name>
</gene>
<keyword evidence="2" id="KW-1185">Reference proteome</keyword>